<reference evidence="2 3" key="1">
    <citation type="submission" date="2020-06" db="EMBL/GenBank/DDBJ databases">
        <title>Acidovorax antarctica sp. nov., isolated from Corinth ice sheet soil, Antarctic Fields Peninsula.</title>
        <authorList>
            <person name="Xu Q."/>
            <person name="Peng F."/>
        </authorList>
    </citation>
    <scope>NUCLEOTIDE SEQUENCE [LARGE SCALE GENOMIC DNA]</scope>
    <source>
        <strain evidence="2 3">16-35-5</strain>
    </source>
</reference>
<name>A0A6N1X7E1_9BURK</name>
<evidence type="ECO:0000256" key="1">
    <source>
        <dbReference type="SAM" id="Phobius"/>
    </source>
</evidence>
<dbReference type="InterPro" id="IPR003474">
    <property type="entry name" value="Glcn_transporter"/>
</dbReference>
<keyword evidence="1" id="KW-1133">Transmembrane helix</keyword>
<gene>
    <name evidence="2" type="ORF">HUK68_12800</name>
</gene>
<keyword evidence="1" id="KW-0472">Membrane</keyword>
<proteinExistence type="predicted"/>
<keyword evidence="1" id="KW-0812">Transmembrane</keyword>
<feature type="transmembrane region" description="Helical" evidence="1">
    <location>
        <begin position="342"/>
        <end position="366"/>
    </location>
</feature>
<dbReference type="EMBL" id="CP054840">
    <property type="protein sequence ID" value="QKV53700.1"/>
    <property type="molecule type" value="Genomic_DNA"/>
</dbReference>
<dbReference type="Proteomes" id="UP000509579">
    <property type="component" value="Chromosome"/>
</dbReference>
<evidence type="ECO:0000313" key="3">
    <source>
        <dbReference type="Proteomes" id="UP000509579"/>
    </source>
</evidence>
<dbReference type="PANTHER" id="PTHR30354:SF7">
    <property type="entry name" value="BLL7963 PROTEIN"/>
    <property type="match status" value="1"/>
</dbReference>
<feature type="transmembrane region" description="Helical" evidence="1">
    <location>
        <begin position="462"/>
        <end position="484"/>
    </location>
</feature>
<sequence length="487" mass="49548">MGLLGIVCALGLLMWLSFRGWSVLVLAPLAALLACAFSGEPLLAHWTLTFMAGAAGFIAQYFPLFLVGAIFGKLMDDSGAVQTIAAAMTDWLGARRAIVAIVLAGALLTYGGVSLFVAFFVLAPMGHALFQAAGVPARLMPAAIALGTSTFTMSALPGTPAIQNAIPMPFLGTTAFAAPGLGLLASAVMLGCGLWWLTAQERRARARGEAYAPRTPFGSGASAALVRERGSTAAHFDPAEMHQGARHAGAAGRSRRALALAVAPLGSVVLVNLLAGLVLLPRADLAYLAAPRFGATAAHEVAGVWSVLLGLLAGIAVVWGLFRRRLEDVRATVDAGANAAVLPVLSVASLVGFGSVVAALPSFALVRDWIVTLDGGPLVSIALATNLLAALTGSASGGLTIALEALGSGYLQMAQAAGLDPALIHRVAVIGAGTLDSLPHNGAVVSLLAVCGCSHRESYRDIVVVSIVGALLGLLVVLLLGSLFGSF</sequence>
<accession>A0A6N1X7E1</accession>
<feature type="transmembrane region" description="Helical" evidence="1">
    <location>
        <begin position="97"/>
        <end position="122"/>
    </location>
</feature>
<dbReference type="RefSeq" id="WP_175504506.1">
    <property type="nucleotide sequence ID" value="NZ_CP054840.1"/>
</dbReference>
<evidence type="ECO:0000313" key="2">
    <source>
        <dbReference type="EMBL" id="QKV53700.1"/>
    </source>
</evidence>
<dbReference type="Pfam" id="PF02447">
    <property type="entry name" value="GntP_permease"/>
    <property type="match status" value="1"/>
</dbReference>
<dbReference type="PANTHER" id="PTHR30354">
    <property type="entry name" value="GNT FAMILY GLUCONATE TRANSPORTER"/>
    <property type="match status" value="1"/>
</dbReference>
<feature type="transmembrane region" description="Helical" evidence="1">
    <location>
        <begin position="301"/>
        <end position="322"/>
    </location>
</feature>
<dbReference type="GO" id="GO:0015128">
    <property type="term" value="F:gluconate transmembrane transporter activity"/>
    <property type="evidence" value="ECO:0007669"/>
    <property type="project" value="InterPro"/>
</dbReference>
<dbReference type="KEGG" id="aant:HUK68_12800"/>
<protein>
    <submittedName>
        <fullName evidence="2">GntP family permease</fullName>
    </submittedName>
</protein>
<dbReference type="GO" id="GO:0005886">
    <property type="term" value="C:plasma membrane"/>
    <property type="evidence" value="ECO:0007669"/>
    <property type="project" value="TreeGrafter"/>
</dbReference>
<feature type="transmembrane region" description="Helical" evidence="1">
    <location>
        <begin position="257"/>
        <end position="281"/>
    </location>
</feature>
<feature type="transmembrane region" description="Helical" evidence="1">
    <location>
        <begin position="46"/>
        <end position="71"/>
    </location>
</feature>
<organism evidence="2 3">
    <name type="scientific">Comamonas antarctica</name>
    <dbReference type="NCBI Taxonomy" id="2743470"/>
    <lineage>
        <taxon>Bacteria</taxon>
        <taxon>Pseudomonadati</taxon>
        <taxon>Pseudomonadota</taxon>
        <taxon>Betaproteobacteria</taxon>
        <taxon>Burkholderiales</taxon>
        <taxon>Comamonadaceae</taxon>
        <taxon>Comamonas</taxon>
    </lineage>
</organism>
<dbReference type="AlphaFoldDB" id="A0A6N1X7E1"/>
<keyword evidence="3" id="KW-1185">Reference proteome</keyword>
<feature type="transmembrane region" description="Helical" evidence="1">
    <location>
        <begin position="378"/>
        <end position="403"/>
    </location>
</feature>
<feature type="transmembrane region" description="Helical" evidence="1">
    <location>
        <begin position="176"/>
        <end position="197"/>
    </location>
</feature>